<dbReference type="NCBIfam" id="TIGR02350">
    <property type="entry name" value="prok_dnaK"/>
    <property type="match status" value="1"/>
</dbReference>
<evidence type="ECO:0000313" key="17">
    <source>
        <dbReference type="EMBL" id="EAH2280736.1"/>
    </source>
</evidence>
<dbReference type="Pfam" id="PF00012">
    <property type="entry name" value="HSP70"/>
    <property type="match status" value="1"/>
</dbReference>
<dbReference type="InterPro" id="IPR029047">
    <property type="entry name" value="HSP70_peptide-bd_sf"/>
</dbReference>
<dbReference type="Proteomes" id="UP000393182">
    <property type="component" value="Unassembled WGS sequence"/>
</dbReference>
<dbReference type="InterPro" id="IPR029048">
    <property type="entry name" value="HSP70_C_sf"/>
</dbReference>
<comment type="function">
    <text evidence="1 9">Acts as a chaperone.</text>
</comment>
<evidence type="ECO:0000313" key="22">
    <source>
        <dbReference type="Proteomes" id="UP000379076"/>
    </source>
</evidence>
<evidence type="ECO:0000256" key="10">
    <source>
        <dbReference type="RuleBase" id="RU003322"/>
    </source>
</evidence>
<feature type="coiled-coil region" evidence="11">
    <location>
        <begin position="479"/>
        <end position="552"/>
    </location>
</feature>
<keyword evidence="4 9" id="KW-0597">Phosphoprotein</keyword>
<dbReference type="EMBL" id="AABEMN010000001">
    <property type="protein sequence ID" value="EAG9518210.1"/>
    <property type="molecule type" value="Genomic_DNA"/>
</dbReference>
<feature type="coiled-coil region" evidence="11">
    <location>
        <begin position="222"/>
        <end position="249"/>
    </location>
</feature>
<dbReference type="SUPFAM" id="SSF53067">
    <property type="entry name" value="Actin-like ATPase domain"/>
    <property type="match status" value="2"/>
</dbReference>
<feature type="compositionally biased region" description="Low complexity" evidence="12">
    <location>
        <begin position="578"/>
        <end position="591"/>
    </location>
</feature>
<evidence type="ECO:0000313" key="18">
    <source>
        <dbReference type="EMBL" id="EAH3293446.1"/>
    </source>
</evidence>
<evidence type="ECO:0000313" key="15">
    <source>
        <dbReference type="EMBL" id="EAG0866858.1"/>
    </source>
</evidence>
<dbReference type="Proteomes" id="UP000358545">
    <property type="component" value="Unassembled WGS sequence"/>
</dbReference>
<accession>A0A458JRF3</accession>
<dbReference type="Proteomes" id="UP000546397">
    <property type="component" value="Unassembled WGS sequence"/>
</dbReference>
<keyword evidence="11" id="KW-0175">Coiled coil</keyword>
<evidence type="ECO:0000256" key="2">
    <source>
        <dbReference type="ARBA" id="ARBA00007381"/>
    </source>
</evidence>
<reference evidence="20" key="5">
    <citation type="submission" date="2020-05" db="EMBL/GenBank/DDBJ databases">
        <authorList>
            <consortium name="NCBI Pathogen Detection Project"/>
        </authorList>
    </citation>
    <scope>NUCLEOTIDE SEQUENCE</scope>
    <source>
        <strain evidence="20">2017-325981-023-01</strain>
        <strain evidence="19">DMG1500109</strain>
    </source>
</reference>
<dbReference type="Proteomes" id="UP000533021">
    <property type="component" value="Unassembled WGS sequence"/>
</dbReference>
<evidence type="ECO:0000313" key="26">
    <source>
        <dbReference type="Proteomes" id="UP000843503"/>
    </source>
</evidence>
<dbReference type="FunFam" id="2.60.34.10:FF:000014">
    <property type="entry name" value="Chaperone protein DnaK HSP70"/>
    <property type="match status" value="1"/>
</dbReference>
<evidence type="ECO:0000313" key="27">
    <source>
        <dbReference type="Proteomes" id="UP000843775"/>
    </source>
</evidence>
<dbReference type="Proteomes" id="UP000843775">
    <property type="component" value="Unassembled WGS sequence"/>
</dbReference>
<dbReference type="InterPro" id="IPR018181">
    <property type="entry name" value="Heat_shock_70_CS"/>
</dbReference>
<dbReference type="SUPFAM" id="SSF100934">
    <property type="entry name" value="Heat shock protein 70kD (HSP70), C-terminal subdomain"/>
    <property type="match status" value="1"/>
</dbReference>
<gene>
    <name evidence="9 15" type="primary">dnaK</name>
    <name evidence="15" type="ORF">A8L61_06125</name>
    <name evidence="13" type="ORF">ART25_06870</name>
    <name evidence="17" type="ORF">D4920_01500</name>
    <name evidence="16" type="ORF">D4B11_00390</name>
    <name evidence="18" type="ORF">D5N24_03470</name>
    <name evidence="14" type="ORF">E1W56_04730</name>
    <name evidence="19" type="ORF">GI949_03685</name>
    <name evidence="20" type="ORF">HQN34_002186</name>
</gene>
<dbReference type="SUPFAM" id="SSF100920">
    <property type="entry name" value="Heat shock protein 70kD (HSP70), peptide-binding domain"/>
    <property type="match status" value="1"/>
</dbReference>
<reference evidence="15 21" key="2">
    <citation type="submission" date="2018-06" db="EMBL/GenBank/DDBJ databases">
        <authorList>
            <consortium name="PulseNet: The National Subtyping Network for Foodborne Disease Surveillance"/>
            <person name="Tarr C.L."/>
            <person name="Trees E."/>
            <person name="Katz L.S."/>
            <person name="Carleton-Romer H.A."/>
            <person name="Stroika S."/>
            <person name="Kucerova Z."/>
            <person name="Roache K.F."/>
            <person name="Sabol A.L."/>
            <person name="Besser J."/>
            <person name="Gerner-Smidt P."/>
        </authorList>
    </citation>
    <scope>NUCLEOTIDE SEQUENCE [LARGE SCALE GENOMIC DNA]</scope>
    <source>
        <strain evidence="15 21">PNUSAL002180</strain>
    </source>
</reference>
<evidence type="ECO:0000256" key="5">
    <source>
        <dbReference type="ARBA" id="ARBA00022741"/>
    </source>
</evidence>
<dbReference type="PROSITE" id="PS00297">
    <property type="entry name" value="HSP70_1"/>
    <property type="match status" value="1"/>
</dbReference>
<comment type="induction">
    <text evidence="9">By stress conditions e.g. heat shock.</text>
</comment>
<dbReference type="PRINTS" id="PR00301">
    <property type="entry name" value="HEATSHOCK70"/>
</dbReference>
<feature type="modified residue" description="Phosphothreonine; by autocatalysis" evidence="9">
    <location>
        <position position="173"/>
    </location>
</feature>
<evidence type="ECO:0000256" key="7">
    <source>
        <dbReference type="ARBA" id="ARBA00023016"/>
    </source>
</evidence>
<reference evidence="23 24" key="4">
    <citation type="submission" date="2019-04" db="EMBL/GenBank/DDBJ databases">
        <authorList>
            <person name="Ashton P.M."/>
            <person name="Dallman T."/>
            <person name="Nair S."/>
            <person name="De Pinna E."/>
            <person name="Peters T."/>
            <person name="Grant K."/>
        </authorList>
    </citation>
    <scope>NUCLEOTIDE SEQUENCE [LARGE SCALE GENOMIC DNA]</scope>
    <source>
        <strain evidence="17 24">282333</strain>
        <strain evidence="18 23">282352</strain>
        <strain evidence="16 25">289003</strain>
        <strain evidence="14">RL15000286</strain>
    </source>
</reference>
<dbReference type="EMBL" id="DAAJZA010000002">
    <property type="protein sequence ID" value="HAC1754063.1"/>
    <property type="molecule type" value="Genomic_DNA"/>
</dbReference>
<name>A0A458JRF3_LISMN</name>
<dbReference type="FunFam" id="3.90.640.10:FF:000003">
    <property type="entry name" value="Molecular chaperone DnaK"/>
    <property type="match status" value="1"/>
</dbReference>
<evidence type="ECO:0000256" key="11">
    <source>
        <dbReference type="SAM" id="Coils"/>
    </source>
</evidence>
<dbReference type="Gene3D" id="3.90.640.10">
    <property type="entry name" value="Actin, Chain A, domain 4"/>
    <property type="match status" value="1"/>
</dbReference>
<dbReference type="AlphaFoldDB" id="A0A458JRF3"/>
<keyword evidence="5 9" id="KW-0547">Nucleotide-binding</keyword>
<dbReference type="Gene3D" id="2.60.34.10">
    <property type="entry name" value="Substrate Binding Domain Of DNAk, Chain A, domain 1"/>
    <property type="match status" value="1"/>
</dbReference>
<dbReference type="EMBL" id="AAASLB010000002">
    <property type="protein sequence ID" value="EAE4941344.1"/>
    <property type="molecule type" value="Genomic_DNA"/>
</dbReference>
<organism evidence="15 21">
    <name type="scientific">Listeria monocytogenes</name>
    <dbReference type="NCBI Taxonomy" id="1639"/>
    <lineage>
        <taxon>Bacteria</taxon>
        <taxon>Bacillati</taxon>
        <taxon>Bacillota</taxon>
        <taxon>Bacilli</taxon>
        <taxon>Bacillales</taxon>
        <taxon>Listeriaceae</taxon>
        <taxon>Listeria</taxon>
    </lineage>
</organism>
<evidence type="ECO:0000256" key="6">
    <source>
        <dbReference type="ARBA" id="ARBA00022840"/>
    </source>
</evidence>
<dbReference type="FunFam" id="3.30.420.40:FF:000071">
    <property type="entry name" value="Molecular chaperone DnaK"/>
    <property type="match status" value="1"/>
</dbReference>
<dbReference type="EMBL" id="AAAQQZ010000003">
    <property type="protein sequence ID" value="EAE1338622.1"/>
    <property type="molecule type" value="Genomic_DNA"/>
</dbReference>
<protein>
    <recommendedName>
        <fullName evidence="3 9">Chaperone protein DnaK</fullName>
    </recommendedName>
    <alternativeName>
        <fullName evidence="9">HSP70</fullName>
    </alternativeName>
    <alternativeName>
        <fullName evidence="9">Heat shock 70 kDa protein</fullName>
    </alternativeName>
    <alternativeName>
        <fullName evidence="9">Heat shock protein 70</fullName>
    </alternativeName>
</protein>
<dbReference type="GO" id="GO:0051082">
    <property type="term" value="F:unfolded protein binding"/>
    <property type="evidence" value="ECO:0007669"/>
    <property type="project" value="InterPro"/>
</dbReference>
<dbReference type="InterPro" id="IPR043129">
    <property type="entry name" value="ATPase_NBD"/>
</dbReference>
<dbReference type="EMBL" id="DABJAN010000004">
    <property type="protein sequence ID" value="HAJ9593960.1"/>
    <property type="molecule type" value="Genomic_DNA"/>
</dbReference>
<feature type="region of interest" description="Disordered" evidence="12">
    <location>
        <begin position="578"/>
        <end position="613"/>
    </location>
</feature>
<evidence type="ECO:0000256" key="8">
    <source>
        <dbReference type="ARBA" id="ARBA00023186"/>
    </source>
</evidence>
<comment type="caution">
    <text evidence="15">The sequence shown here is derived from an EMBL/GenBank/DDBJ whole genome shotgun (WGS) entry which is preliminary data.</text>
</comment>
<dbReference type="Gene3D" id="3.30.420.40">
    <property type="match status" value="2"/>
</dbReference>
<evidence type="ECO:0000256" key="12">
    <source>
        <dbReference type="SAM" id="MobiDB-lite"/>
    </source>
</evidence>
<evidence type="ECO:0000256" key="9">
    <source>
        <dbReference type="HAMAP-Rule" id="MF_00332"/>
    </source>
</evidence>
<evidence type="ECO:0000313" key="21">
    <source>
        <dbReference type="Proteomes" id="UP000358545"/>
    </source>
</evidence>
<keyword evidence="7 9" id="KW-0346">Stress response</keyword>
<evidence type="ECO:0000313" key="24">
    <source>
        <dbReference type="Proteomes" id="UP000533021"/>
    </source>
</evidence>
<evidence type="ECO:0000313" key="14">
    <source>
        <dbReference type="EMBL" id="EAE4941344.1"/>
    </source>
</evidence>
<comment type="similarity">
    <text evidence="2 9 10">Belongs to the heat shock protein 70 family.</text>
</comment>
<dbReference type="GO" id="GO:0005524">
    <property type="term" value="F:ATP binding"/>
    <property type="evidence" value="ECO:0007669"/>
    <property type="project" value="UniProtKB-UniRule"/>
</dbReference>
<dbReference type="HAMAP" id="MF_00332">
    <property type="entry name" value="DnaK"/>
    <property type="match status" value="1"/>
</dbReference>
<keyword evidence="8 9" id="KW-0143">Chaperone</keyword>
<dbReference type="Proteomes" id="UP000379076">
    <property type="component" value="Unassembled WGS sequence"/>
</dbReference>
<dbReference type="InterPro" id="IPR013126">
    <property type="entry name" value="Hsp_70_fam"/>
</dbReference>
<sequence>MSKIIGIDLGTTNSAVAVLEGGEAKIIPNPEGARTTPSVVGFKNGERQVGEVAKRAAITNPNTISSIKRHMGTNYKETIEGKDYSPQEISAIILQYLKSYAEDYLGETVDKAVITVPAYFNDAQRQATKDAGKIAGLEVERIINEPTAAALAYGMDKTETDQTILVFDLGGGTFDVSILELGDGVFEVHSTAGDNELGGDDFDKKIIDYLVAEFKKDNGIDLSQDKMALQRLKDAAEKAKKDLSGVTSTQISLPFITAGEAGPLHLEVTLTRAKFDELTHDLVERTIAPTRQALKDANLSASDIDQVILVGGSTRIPAVQETIKKELGKEPHKGVNPDEVVAMGAAIQGGVITGDVKDVVLLDVTPLSLGIETMGGVMTTLIERNTTIPTSKSQTFSTAADNQPAVDIHVLQGERPMAKDNKTLGRFQLADIPPAPRGIPQIEVSFDIDKNGIVTVRAKDLGTGKEQNIVIKSSSGLTDEEIEKMVQDAEANAEEDKKNKENAELRNNADQLVFTVDKTLKELEGKVEEEEVEKAEAARDELQEALKGEDFEAIKEKTESLNEIVQNLSVKLYEQAAAEQQAAGGAEGQEAPQNDDVVDAEFEEVNDDDKENK</sequence>
<evidence type="ECO:0000313" key="23">
    <source>
        <dbReference type="Proteomes" id="UP000530452"/>
    </source>
</evidence>
<dbReference type="CDD" id="cd10234">
    <property type="entry name" value="ASKHA_NBD_HSP70_DnaK-like"/>
    <property type="match status" value="1"/>
</dbReference>
<dbReference type="InterPro" id="IPR012725">
    <property type="entry name" value="Chaperone_DnaK"/>
</dbReference>
<feature type="compositionally biased region" description="Acidic residues" evidence="12">
    <location>
        <begin position="596"/>
        <end position="613"/>
    </location>
</feature>
<evidence type="ECO:0000313" key="16">
    <source>
        <dbReference type="EMBL" id="EAG9518210.1"/>
    </source>
</evidence>
<evidence type="ECO:0000313" key="13">
    <source>
        <dbReference type="EMBL" id="EAE1338622.1"/>
    </source>
</evidence>
<reference evidence="13 22" key="3">
    <citation type="submission" date="2018-06" db="EMBL/GenBank/DDBJ databases">
        <authorList>
            <consortium name="GenomeTrakr: Next Generation Sequencing Network for Food Pathogen Tracability"/>
        </authorList>
    </citation>
    <scope>NUCLEOTIDE SEQUENCE [LARGE SCALE GENOMIC DNA]</scope>
    <source>
        <strain evidence="13 22">FDA00006494</strain>
    </source>
</reference>
<reference evidence="26 27" key="1">
    <citation type="journal article" date="2018" name="Genome Biol.">
        <title>SKESA: strategic k-mer extension for scrupulous assemblies.</title>
        <authorList>
            <person name="Souvorov A."/>
            <person name="Agarwala R."/>
            <person name="Lipman D.J."/>
        </authorList>
    </citation>
    <scope>NUCLEOTIDE SEQUENCE [LARGE SCALE GENOMIC DNA]</scope>
    <source>
        <strain evidence="20">2017-325981-023-01</strain>
        <strain evidence="19 27">DMG1500109</strain>
    </source>
</reference>
<dbReference type="RefSeq" id="WP_003731387.1">
    <property type="nucleotide sequence ID" value="NC_021826.1"/>
</dbReference>
<dbReference type="Proteomes" id="UP000530452">
    <property type="component" value="Unassembled WGS sequence"/>
</dbReference>
<dbReference type="PROSITE" id="PS00329">
    <property type="entry name" value="HSP70_2"/>
    <property type="match status" value="1"/>
</dbReference>
<dbReference type="GO" id="GO:0140662">
    <property type="term" value="F:ATP-dependent protein folding chaperone"/>
    <property type="evidence" value="ECO:0007669"/>
    <property type="project" value="InterPro"/>
</dbReference>
<evidence type="ECO:0000313" key="20">
    <source>
        <dbReference type="EMBL" id="HAJ9593960.1"/>
    </source>
</evidence>
<evidence type="ECO:0000256" key="1">
    <source>
        <dbReference type="ARBA" id="ARBA00002290"/>
    </source>
</evidence>
<evidence type="ECO:0000313" key="25">
    <source>
        <dbReference type="Proteomes" id="UP000546397"/>
    </source>
</evidence>
<dbReference type="Gene3D" id="1.20.1270.10">
    <property type="match status" value="1"/>
</dbReference>
<dbReference type="PANTHER" id="PTHR19375">
    <property type="entry name" value="HEAT SHOCK PROTEIN 70KDA"/>
    <property type="match status" value="1"/>
</dbReference>
<evidence type="ECO:0000313" key="19">
    <source>
        <dbReference type="EMBL" id="HAC1754063.1"/>
    </source>
</evidence>
<dbReference type="NCBIfam" id="NF001413">
    <property type="entry name" value="PRK00290.1"/>
    <property type="match status" value="1"/>
</dbReference>
<dbReference type="EMBL" id="AABAGT010000007">
    <property type="protein sequence ID" value="EAG0866858.1"/>
    <property type="molecule type" value="Genomic_DNA"/>
</dbReference>
<keyword evidence="6 9" id="KW-0067">ATP-binding</keyword>
<dbReference type="PROSITE" id="PS01036">
    <property type="entry name" value="HSP70_3"/>
    <property type="match status" value="1"/>
</dbReference>
<dbReference type="EMBL" id="AABGHY010000002">
    <property type="protein sequence ID" value="EAH3293446.1"/>
    <property type="molecule type" value="Genomic_DNA"/>
</dbReference>
<evidence type="ECO:0000256" key="3">
    <source>
        <dbReference type="ARBA" id="ARBA00014415"/>
    </source>
</evidence>
<proteinExistence type="evidence at transcript level"/>
<dbReference type="Proteomes" id="UP000843503">
    <property type="component" value="Unassembled WGS sequence"/>
</dbReference>
<dbReference type="FunFam" id="1.20.1270.10:FF:000001">
    <property type="entry name" value="Molecular chaperone DnaK"/>
    <property type="match status" value="1"/>
</dbReference>
<dbReference type="EMBL" id="AABFVG010000001">
    <property type="protein sequence ID" value="EAH2280736.1"/>
    <property type="molecule type" value="Genomic_DNA"/>
</dbReference>
<evidence type="ECO:0000256" key="4">
    <source>
        <dbReference type="ARBA" id="ARBA00022553"/>
    </source>
</evidence>